<dbReference type="Proteomes" id="UP000078090">
    <property type="component" value="Unassembled WGS sequence"/>
</dbReference>
<protein>
    <submittedName>
        <fullName evidence="2">Pyridoxamine 5'-phosphate oxidase</fullName>
    </submittedName>
</protein>
<organism evidence="2 3">
    <name type="scientific">Methylomonas methanica</name>
    <dbReference type="NCBI Taxonomy" id="421"/>
    <lineage>
        <taxon>Bacteria</taxon>
        <taxon>Pseudomonadati</taxon>
        <taxon>Pseudomonadota</taxon>
        <taxon>Gammaproteobacteria</taxon>
        <taxon>Methylococcales</taxon>
        <taxon>Methylococcaceae</taxon>
        <taxon>Methylomonas</taxon>
    </lineage>
</organism>
<dbReference type="InterPro" id="IPR011576">
    <property type="entry name" value="Pyridox_Oxase_N"/>
</dbReference>
<comment type="caution">
    <text evidence="2">The sequence shown here is derived from an EMBL/GenBank/DDBJ whole genome shotgun (WGS) entry which is preliminary data.</text>
</comment>
<dbReference type="EMBL" id="LUUG01000099">
    <property type="protein sequence ID" value="OAI00137.1"/>
    <property type="molecule type" value="Genomic_DNA"/>
</dbReference>
<dbReference type="PANTHER" id="PTHR39336">
    <property type="entry name" value="PYRIDOXAMINE PHOSPHATE OXIDASE FAMILY PROTEIN (AFU_ORTHOLOGUE AFUA_6G11440)"/>
    <property type="match status" value="1"/>
</dbReference>
<accession>A0A177M344</accession>
<name>A0A177M344_METMH</name>
<dbReference type="InterPro" id="IPR012349">
    <property type="entry name" value="Split_barrel_FMN-bd"/>
</dbReference>
<evidence type="ECO:0000313" key="3">
    <source>
        <dbReference type="Proteomes" id="UP000078090"/>
    </source>
</evidence>
<dbReference type="Pfam" id="PF01243">
    <property type="entry name" value="PNPOx_N"/>
    <property type="match status" value="1"/>
</dbReference>
<dbReference type="AlphaFoldDB" id="A0A177M344"/>
<gene>
    <name evidence="2" type="ORF">A1332_19140</name>
</gene>
<proteinExistence type="predicted"/>
<dbReference type="Gene3D" id="2.30.110.10">
    <property type="entry name" value="Electron Transport, Fmn-binding Protein, Chain A"/>
    <property type="match status" value="1"/>
</dbReference>
<evidence type="ECO:0000259" key="1">
    <source>
        <dbReference type="Pfam" id="PF01243"/>
    </source>
</evidence>
<evidence type="ECO:0000313" key="2">
    <source>
        <dbReference type="EMBL" id="OAI00137.1"/>
    </source>
</evidence>
<reference evidence="2 3" key="1">
    <citation type="submission" date="2016-03" db="EMBL/GenBank/DDBJ databases">
        <authorList>
            <person name="Ploux O."/>
        </authorList>
    </citation>
    <scope>NUCLEOTIDE SEQUENCE [LARGE SCALE GENOMIC DNA]</scope>
    <source>
        <strain evidence="2 3">R-45363</strain>
    </source>
</reference>
<dbReference type="PANTHER" id="PTHR39336:SF1">
    <property type="entry name" value="PYRIDOXAMINE PHOSPHATE OXIDASE FAMILY PROTEIN (AFU_ORTHOLOGUE AFUA_6G11440)"/>
    <property type="match status" value="1"/>
</dbReference>
<dbReference type="OrthoDB" id="115989at2"/>
<feature type="domain" description="Pyridoxamine 5'-phosphate oxidase N-terminal" evidence="1">
    <location>
        <begin position="10"/>
        <end position="131"/>
    </location>
</feature>
<dbReference type="SUPFAM" id="SSF50475">
    <property type="entry name" value="FMN-binding split barrel"/>
    <property type="match status" value="1"/>
</dbReference>
<dbReference type="RefSeq" id="WP_064009911.1">
    <property type="nucleotide sequence ID" value="NZ_LUUG01000099.1"/>
</dbReference>
<sequence>MGKRFNELSDKHIHFISEQKLFFVGTATADSRVNISPKGMDSLRVLSPNRVAWLNTTGSGNETSAHIQQAPRMTILFCAFEGAPLILRLYGTAKVVHQYDPEWDDLFTRFKPLPGARQIFDVEVDLVQTSCGMAVPYFSYTGERELLSDWAEKQGEHGLWDYWTKNNQTSIDGITTHILEKGD</sequence>